<dbReference type="SMART" id="SM00305">
    <property type="entry name" value="HintC"/>
    <property type="match status" value="1"/>
</dbReference>
<keyword evidence="5" id="KW-1185">Reference proteome</keyword>
<dbReference type="InterPro" id="IPR006141">
    <property type="entry name" value="Intein_N"/>
</dbReference>
<dbReference type="GO" id="GO:0016539">
    <property type="term" value="P:intein-mediated protein splicing"/>
    <property type="evidence" value="ECO:0007669"/>
    <property type="project" value="InterPro"/>
</dbReference>
<dbReference type="InterPro" id="IPR003587">
    <property type="entry name" value="Hint_dom_N"/>
</dbReference>
<dbReference type="Proteomes" id="UP000492821">
    <property type="component" value="Unassembled WGS sequence"/>
</dbReference>
<dbReference type="WBParaSite" id="Pan_g20196.t1">
    <property type="protein sequence ID" value="Pan_g20196.t1"/>
    <property type="gene ID" value="Pan_g20196"/>
</dbReference>
<dbReference type="PANTHER" id="PTHR46706:SF12">
    <property type="entry name" value="PROTEIN QUA-1-RELATED"/>
    <property type="match status" value="1"/>
</dbReference>
<dbReference type="CDD" id="cd00081">
    <property type="entry name" value="Hint"/>
    <property type="match status" value="1"/>
</dbReference>
<dbReference type="AlphaFoldDB" id="A0A7E4VFJ1"/>
<evidence type="ECO:0000256" key="1">
    <source>
        <dbReference type="ARBA" id="ARBA00022473"/>
    </source>
</evidence>
<dbReference type="PANTHER" id="PTHR46706">
    <property type="entry name" value="PROTEIN QUA-1-RELATED"/>
    <property type="match status" value="1"/>
</dbReference>
<evidence type="ECO:0000259" key="3">
    <source>
        <dbReference type="SMART" id="SM00305"/>
    </source>
</evidence>
<feature type="domain" description="Hint" evidence="3">
    <location>
        <begin position="580"/>
        <end position="624"/>
    </location>
</feature>
<dbReference type="SUPFAM" id="SSF51294">
    <property type="entry name" value="Hedgehog/intein (Hint) domain"/>
    <property type="match status" value="1"/>
</dbReference>
<dbReference type="SMART" id="SM00306">
    <property type="entry name" value="HintN"/>
    <property type="match status" value="1"/>
</dbReference>
<sequence length="681" mass="77175">MWRFLLLATFVAAQRNGMRPKSCGAYSIPYEVTVDLAGRPEMSCDAPACIGEPTMTRPAHNFDFFSMRHRRRRYKRAITIEKKAECDREFTENVCSANNEWTGGVMEYNNGTHISLRMECCRFEGLNYGTPLSTVSLQAGDRYKGGSVYENGKLVAFDLIKEVRKNVSEHNEVSYVLSVYRISCIPDPVERRNNVSKLMEDDAPYLRNPVNARGFRRQPVREVEYESDYETPPARNYMPRRRRPIFYPRRRQYYRPIFDEYDYYDLEPIPMVRRPGGKRPGPRGNVYGPQNRPLPPFQQQRARAYSDTFAYNPSEPLEEYTEYPYAGGEAVATTPINTLPPSFTETPFPTVRQANNPLPEVNVPGYNNFAPAPLAPGSSYIQPQNQLVAPAPQITNTYVQQPQPLPVYQSAYQPQSVSYATAQNAQPASCVDPCTAANQYQQANQYQYQQQYQAQDPYAGQATGTDLNSIFSSLQCFSGDMEVETPSGSKRMDELEIGDMILSVEHGAMVYSPVITFLHKKPSEEASFRLFETDDKRQIKLTDFHLIYVSNCKPNAGLSLVHAKDVKLGQCVQIKRFERNTRFYQSKIVKIETVNEKGIYAPLTASGDLLVNSVLASCHSNMGVQTLQQSFFAVHRKLEIFVTSVKTMLGISTPQAYGELPIGVDYIVSVMDIFLPKSFFG</sequence>
<reference evidence="6" key="2">
    <citation type="submission" date="2020-10" db="UniProtKB">
        <authorList>
            <consortium name="WormBaseParasite"/>
        </authorList>
    </citation>
    <scope>IDENTIFICATION</scope>
</reference>
<dbReference type="Gene3D" id="2.170.16.10">
    <property type="entry name" value="Hedgehog/Intein (Hint) domain"/>
    <property type="match status" value="1"/>
</dbReference>
<evidence type="ECO:0000313" key="6">
    <source>
        <dbReference type="WBParaSite" id="Pan_g20196.t1"/>
    </source>
</evidence>
<evidence type="ECO:0000313" key="5">
    <source>
        <dbReference type="Proteomes" id="UP000492821"/>
    </source>
</evidence>
<reference evidence="5" key="1">
    <citation type="journal article" date="2013" name="Genetics">
        <title>The draft genome and transcriptome of Panagrellus redivivus are shaped by the harsh demands of a free-living lifestyle.</title>
        <authorList>
            <person name="Srinivasan J."/>
            <person name="Dillman A.R."/>
            <person name="Macchietto M.G."/>
            <person name="Heikkinen L."/>
            <person name="Lakso M."/>
            <person name="Fracchia K.M."/>
            <person name="Antoshechkin I."/>
            <person name="Mortazavi A."/>
            <person name="Wong G."/>
            <person name="Sternberg P.W."/>
        </authorList>
    </citation>
    <scope>NUCLEOTIDE SEQUENCE [LARGE SCALE GENOMIC DNA]</scope>
    <source>
        <strain evidence="5">MT8872</strain>
    </source>
</reference>
<dbReference type="InterPro" id="IPR036844">
    <property type="entry name" value="Hint_dom_sf"/>
</dbReference>
<accession>A0A7E4VFJ1</accession>
<dbReference type="Pfam" id="PF01079">
    <property type="entry name" value="Hint"/>
    <property type="match status" value="1"/>
</dbReference>
<dbReference type="InterPro" id="IPR003586">
    <property type="entry name" value="Hint_dom_C"/>
</dbReference>
<protein>
    <submittedName>
        <fullName evidence="6">Hint domain-containing protein</fullName>
    </submittedName>
</protein>
<keyword evidence="1" id="KW-0217">Developmental protein</keyword>
<organism evidence="5 6">
    <name type="scientific">Panagrellus redivivus</name>
    <name type="common">Microworm</name>
    <dbReference type="NCBI Taxonomy" id="6233"/>
    <lineage>
        <taxon>Eukaryota</taxon>
        <taxon>Metazoa</taxon>
        <taxon>Ecdysozoa</taxon>
        <taxon>Nematoda</taxon>
        <taxon>Chromadorea</taxon>
        <taxon>Rhabditida</taxon>
        <taxon>Tylenchina</taxon>
        <taxon>Panagrolaimomorpha</taxon>
        <taxon>Panagrolaimoidea</taxon>
        <taxon>Panagrolaimidae</taxon>
        <taxon>Panagrellus</taxon>
    </lineage>
</organism>
<dbReference type="PROSITE" id="PS50817">
    <property type="entry name" value="INTEIN_N_TER"/>
    <property type="match status" value="1"/>
</dbReference>
<evidence type="ECO:0000256" key="2">
    <source>
        <dbReference type="SAM" id="MobiDB-lite"/>
    </source>
</evidence>
<dbReference type="GO" id="GO:0016540">
    <property type="term" value="P:protein autoprocessing"/>
    <property type="evidence" value="ECO:0007669"/>
    <property type="project" value="InterPro"/>
</dbReference>
<feature type="region of interest" description="Disordered" evidence="2">
    <location>
        <begin position="273"/>
        <end position="292"/>
    </location>
</feature>
<feature type="domain" description="Hint" evidence="4">
    <location>
        <begin position="474"/>
        <end position="576"/>
    </location>
</feature>
<dbReference type="InterPro" id="IPR052140">
    <property type="entry name" value="Dev_Signal_Hedgehog-like"/>
</dbReference>
<dbReference type="InterPro" id="IPR001767">
    <property type="entry name" value="Hedgehog_Hint"/>
</dbReference>
<name>A0A7E4VFJ1_PANRE</name>
<proteinExistence type="predicted"/>
<evidence type="ECO:0000259" key="4">
    <source>
        <dbReference type="SMART" id="SM00306"/>
    </source>
</evidence>